<protein>
    <submittedName>
        <fullName evidence="11">VirB3 family type IV secretion system protein</fullName>
    </submittedName>
</protein>
<evidence type="ECO:0000256" key="3">
    <source>
        <dbReference type="ARBA" id="ARBA00022692"/>
    </source>
</evidence>
<keyword evidence="6 8" id="KW-1133">Transmembrane helix</keyword>
<dbReference type="RefSeq" id="WP_280628385.1">
    <property type="nucleotide sequence ID" value="NZ_CP123493.1"/>
</dbReference>
<evidence type="ECO:0000256" key="6">
    <source>
        <dbReference type="ARBA" id="ARBA00022989"/>
    </source>
</evidence>
<evidence type="ECO:0000256" key="1">
    <source>
        <dbReference type="ARBA" id="ARBA00004370"/>
    </source>
</evidence>
<evidence type="ECO:0000313" key="11">
    <source>
        <dbReference type="EMBL" id="WGL93955.1"/>
    </source>
</evidence>
<comment type="similarity">
    <text evidence="2">Belongs to the TrbE/VirB4 family.</text>
</comment>
<dbReference type="GO" id="GO:0016020">
    <property type="term" value="C:membrane"/>
    <property type="evidence" value="ECO:0007669"/>
    <property type="project" value="UniProtKB-SubCell"/>
</dbReference>
<dbReference type="Pfam" id="PF03135">
    <property type="entry name" value="CagE_TrbE_VirB"/>
    <property type="match status" value="1"/>
</dbReference>
<dbReference type="Gene3D" id="3.40.50.300">
    <property type="entry name" value="P-loop containing nucleotide triphosphate hydrolases"/>
    <property type="match status" value="1"/>
</dbReference>
<evidence type="ECO:0000313" key="12">
    <source>
        <dbReference type="Proteomes" id="UP001177597"/>
    </source>
</evidence>
<gene>
    <name evidence="11" type="ORF">QE207_01045</name>
</gene>
<evidence type="ECO:0000259" key="9">
    <source>
        <dbReference type="Pfam" id="PF03135"/>
    </source>
</evidence>
<dbReference type="GO" id="GO:0005524">
    <property type="term" value="F:ATP binding"/>
    <property type="evidence" value="ECO:0007669"/>
    <property type="project" value="UniProtKB-KW"/>
</dbReference>
<comment type="subcellular location">
    <subcellularLocation>
        <location evidence="1">Membrane</location>
    </subcellularLocation>
</comment>
<geneLocation type="plasmid" evidence="11 12">
    <name>paIh3</name>
</geneLocation>
<feature type="domain" description="TraG P-loop" evidence="10">
    <location>
        <begin position="536"/>
        <end position="817"/>
    </location>
</feature>
<dbReference type="EMBL" id="CP123493">
    <property type="protein sequence ID" value="WGL93955.1"/>
    <property type="molecule type" value="Genomic_DNA"/>
</dbReference>
<keyword evidence="7 8" id="KW-0472">Membrane</keyword>
<dbReference type="AlphaFoldDB" id="A0AA95GD29"/>
<proteinExistence type="inferred from homology"/>
<feature type="transmembrane region" description="Helical" evidence="8">
    <location>
        <begin position="12"/>
        <end position="33"/>
    </location>
</feature>
<dbReference type="InterPro" id="IPR027417">
    <property type="entry name" value="P-loop_NTPase"/>
</dbReference>
<keyword evidence="5" id="KW-0067">ATP-binding</keyword>
<dbReference type="Pfam" id="PF19044">
    <property type="entry name" value="P-loop_TraG"/>
    <property type="match status" value="1"/>
</dbReference>
<accession>A0AA95GD29</accession>
<feature type="domain" description="CagE TrbE VirB component of type IV transporter system central" evidence="9">
    <location>
        <begin position="270"/>
        <end position="472"/>
    </location>
</feature>
<dbReference type="InterPro" id="IPR043964">
    <property type="entry name" value="P-loop_TraG"/>
</dbReference>
<evidence type="ECO:0000256" key="5">
    <source>
        <dbReference type="ARBA" id="ARBA00022840"/>
    </source>
</evidence>
<evidence type="ECO:0000256" key="7">
    <source>
        <dbReference type="ARBA" id="ARBA00023136"/>
    </source>
</evidence>
<evidence type="ECO:0000259" key="10">
    <source>
        <dbReference type="Pfam" id="PF19044"/>
    </source>
</evidence>
<keyword evidence="3 8" id="KW-0812">Transmembrane</keyword>
<dbReference type="InterPro" id="IPR051162">
    <property type="entry name" value="T4SS_component"/>
</dbReference>
<keyword evidence="4" id="KW-0547">Nucleotide-binding</keyword>
<evidence type="ECO:0000256" key="2">
    <source>
        <dbReference type="ARBA" id="ARBA00006512"/>
    </source>
</evidence>
<keyword evidence="11" id="KW-0614">Plasmid</keyword>
<organism evidence="11 12">
    <name type="scientific">Arsenophonus nasoniae</name>
    <name type="common">son-killer infecting Nasonia vitripennis</name>
    <dbReference type="NCBI Taxonomy" id="638"/>
    <lineage>
        <taxon>Bacteria</taxon>
        <taxon>Pseudomonadati</taxon>
        <taxon>Pseudomonadota</taxon>
        <taxon>Gammaproteobacteria</taxon>
        <taxon>Enterobacterales</taxon>
        <taxon>Morganellaceae</taxon>
        <taxon>Arsenophonus</taxon>
    </lineage>
</organism>
<reference evidence="11" key="1">
    <citation type="submission" date="2023-04" db="EMBL/GenBank/DDBJ databases">
        <title>Genome dynamics across the evolutionary transition to endosymbiosis.</title>
        <authorList>
            <person name="Siozios S."/>
            <person name="Nadal-Jimenez P."/>
            <person name="Azagi T."/>
            <person name="Sprong H."/>
            <person name="Frost C.L."/>
            <person name="Parratt S.R."/>
            <person name="Taylor G."/>
            <person name="Brettell L."/>
            <person name="Lew K.C."/>
            <person name="Croft L."/>
            <person name="King K.C."/>
            <person name="Brockhurst M.A."/>
            <person name="Hypsa V."/>
            <person name="Novakova E."/>
            <person name="Darby A.C."/>
            <person name="Hurst G.D.D."/>
        </authorList>
    </citation>
    <scope>NUCLEOTIDE SEQUENCE</scope>
    <source>
        <strain evidence="11">AIh</strain>
        <plasmid evidence="11">paIh3</plasmid>
    </source>
</reference>
<dbReference type="Proteomes" id="UP001177597">
    <property type="component" value="Plasmid paIh3"/>
</dbReference>
<dbReference type="PANTHER" id="PTHR30121:SF12">
    <property type="entry name" value="TYPE IV SECRETION SYSTEM PROTEIN CAGE"/>
    <property type="match status" value="1"/>
</dbReference>
<evidence type="ECO:0000256" key="8">
    <source>
        <dbReference type="SAM" id="Phobius"/>
    </source>
</evidence>
<dbReference type="InterPro" id="IPR018145">
    <property type="entry name" value="CagE_TrbE_VirB_cntrl_dom"/>
</dbReference>
<evidence type="ECO:0000256" key="4">
    <source>
        <dbReference type="ARBA" id="ARBA00022741"/>
    </source>
</evidence>
<dbReference type="SUPFAM" id="SSF52540">
    <property type="entry name" value="P-loop containing nucleoside triphosphate hydrolases"/>
    <property type="match status" value="1"/>
</dbReference>
<dbReference type="PANTHER" id="PTHR30121">
    <property type="entry name" value="UNCHARACTERIZED PROTEIN YJGR-RELATED"/>
    <property type="match status" value="1"/>
</dbReference>
<dbReference type="Gene3D" id="1.10.8.730">
    <property type="match status" value="1"/>
</dbReference>
<sequence>MAILFKAMTRPAMFLGVPIVPLILAVGICFILGVYFTKIFWLAIPVAVFILRMIAKRDDHIFTLYFLKLKLLGKSVTNRFFNARAFLSSSYEPVNIDEFINAMKLNDRITLDNYIPYSSHVDAHVIKTVDGRYVSTLVLLGMAFDTVAETQLALVDAQLANLLRSFSGEPLTYMLHTLRESFYDEFTTKSGNYYADLVAGRYWKGVKKQKFKANHLYFSVIYEPENKLDKAANKKISLKEKKNKIERQVFRMNEILTALKGGLEKFHYHQLGLEEKAGTLFSSQLAFYQFLLTFQHQSVRVTNTPFYQVLGGADIFFNNDTGQIQRGHQSKFFKSIEIKDFCSETTTGMLDALQYSEADYLISQSFSLLDKTKTLEAIRRTEKQLASTEDDAVSQLEELLLFKDRVVAGQLIGGMYCFTCVVFADSLAELHVQTSKMMAELTDLGFIVTLSTLSLPAAYFSQLPSVLKYRPRLSLISNQNFVELASLHNFFQGKRDHNCWGEAVTTLRTPSQQAYYMNFHNGLLFKDEVGEKHLANTKIIGTAGSGKTATVDYLLLMAQKFNNPATFDPKAKTKKLTCVFFDKDRGAELFIRMLGGEYYQVKIGEPTGWNPFALENTKRNRNFITQLIQMLCTRDGEKLQTREKRQISDVVDAVMALPEELHQYGITRMLEHLTQGNTREEQENGIIIRLEQWAQGSPYGWVFDNAHDTFNIDHVTNFGIDGTEFLDEAFICQPIAFYLLYRVTQLLDGRRLIIVMDEFWKWLQDEAFTDFVYNKLKTIRKLNGMVIPATQSPDEILKNKIARAVVEICSTSIYLPNPDADYDDYVNGFKLTPEEFEMIKSLDPLSRQALVKKSMLKKGDTRSFSTLVSFDLSGIGEYMKLLSASADNLEIFDNLYQAGMKPNEWVPEFLAKAV</sequence>
<dbReference type="Pfam" id="PF05101">
    <property type="entry name" value="VirB3"/>
    <property type="match status" value="1"/>
</dbReference>
<dbReference type="InterPro" id="IPR007792">
    <property type="entry name" value="T4SS_VirB3/TrbD/AvhB"/>
</dbReference>
<name>A0AA95GD29_9GAMM</name>